<dbReference type="EMBL" id="CM009755">
    <property type="protein sequence ID" value="PUZ48776.1"/>
    <property type="molecule type" value="Genomic_DNA"/>
</dbReference>
<dbReference type="Gramene" id="PUZ48776">
    <property type="protein sequence ID" value="PUZ48776"/>
    <property type="gene ID" value="GQ55_7G273900"/>
</dbReference>
<evidence type="ECO:0000313" key="2">
    <source>
        <dbReference type="EMBL" id="PUZ48776.1"/>
    </source>
</evidence>
<feature type="compositionally biased region" description="Gly residues" evidence="1">
    <location>
        <begin position="103"/>
        <end position="114"/>
    </location>
</feature>
<feature type="compositionally biased region" description="Gly residues" evidence="1">
    <location>
        <begin position="66"/>
        <end position="77"/>
    </location>
</feature>
<protein>
    <submittedName>
        <fullName evidence="2">Uncharacterized protein</fullName>
    </submittedName>
</protein>
<feature type="compositionally biased region" description="Basic residues" evidence="1">
    <location>
        <begin position="84"/>
        <end position="102"/>
    </location>
</feature>
<feature type="region of interest" description="Disordered" evidence="1">
    <location>
        <begin position="1"/>
        <end position="123"/>
    </location>
</feature>
<evidence type="ECO:0000313" key="3">
    <source>
        <dbReference type="Proteomes" id="UP000244336"/>
    </source>
</evidence>
<dbReference type="AlphaFoldDB" id="A0A2T7CZK0"/>
<gene>
    <name evidence="2" type="ORF">GQ55_7G273900</name>
</gene>
<name>A0A2T7CZK0_9POAL</name>
<proteinExistence type="predicted"/>
<reference evidence="2 3" key="1">
    <citation type="submission" date="2018-04" db="EMBL/GenBank/DDBJ databases">
        <title>WGS assembly of Panicum hallii var. hallii HAL2.</title>
        <authorList>
            <person name="Lovell J."/>
            <person name="Jenkins J."/>
            <person name="Lowry D."/>
            <person name="Mamidi S."/>
            <person name="Sreedasyam A."/>
            <person name="Weng X."/>
            <person name="Barry K."/>
            <person name="Bonette J."/>
            <person name="Campitelli B."/>
            <person name="Daum C."/>
            <person name="Gordon S."/>
            <person name="Gould B."/>
            <person name="Lipzen A."/>
            <person name="MacQueen A."/>
            <person name="Palacio-Mejia J."/>
            <person name="Plott C."/>
            <person name="Shakirov E."/>
            <person name="Shu S."/>
            <person name="Yoshinaga Y."/>
            <person name="Zane M."/>
            <person name="Rokhsar D."/>
            <person name="Grimwood J."/>
            <person name="Schmutz J."/>
            <person name="Juenger T."/>
        </authorList>
    </citation>
    <scope>NUCLEOTIDE SEQUENCE [LARGE SCALE GENOMIC DNA]</scope>
    <source>
        <strain evidence="3">cv. HAL2</strain>
    </source>
</reference>
<evidence type="ECO:0000256" key="1">
    <source>
        <dbReference type="SAM" id="MobiDB-lite"/>
    </source>
</evidence>
<sequence length="143" mass="14508">MCLATQGGNEAGRGGDTASVHAPTPESRSPPRPRSAQQGEIRPRPRRIPDPQRGPAGAAASTLEDTGGGGGGGGMDGEGPRTPARARGRAARVRGRTARTRGGRAGGEGAGTAGGRRRKDGLKPARVARTWPPHALDWIGPAS</sequence>
<organism evidence="2 3">
    <name type="scientific">Panicum hallii var. hallii</name>
    <dbReference type="NCBI Taxonomy" id="1504633"/>
    <lineage>
        <taxon>Eukaryota</taxon>
        <taxon>Viridiplantae</taxon>
        <taxon>Streptophyta</taxon>
        <taxon>Embryophyta</taxon>
        <taxon>Tracheophyta</taxon>
        <taxon>Spermatophyta</taxon>
        <taxon>Magnoliopsida</taxon>
        <taxon>Liliopsida</taxon>
        <taxon>Poales</taxon>
        <taxon>Poaceae</taxon>
        <taxon>PACMAD clade</taxon>
        <taxon>Panicoideae</taxon>
        <taxon>Panicodae</taxon>
        <taxon>Paniceae</taxon>
        <taxon>Panicinae</taxon>
        <taxon>Panicum</taxon>
        <taxon>Panicum sect. Panicum</taxon>
    </lineage>
</organism>
<dbReference type="Proteomes" id="UP000244336">
    <property type="component" value="Chromosome 7"/>
</dbReference>
<accession>A0A2T7CZK0</accession>
<keyword evidence="3" id="KW-1185">Reference proteome</keyword>
<feature type="compositionally biased region" description="Basic and acidic residues" evidence="1">
    <location>
        <begin position="41"/>
        <end position="50"/>
    </location>
</feature>